<dbReference type="PROSITE" id="PS50048">
    <property type="entry name" value="ZN2_CY6_FUNGAL_2"/>
    <property type="match status" value="1"/>
</dbReference>
<feature type="compositionally biased region" description="Polar residues" evidence="7">
    <location>
        <begin position="641"/>
        <end position="658"/>
    </location>
</feature>
<name>A0A8H5I0V6_9AGAR</name>
<evidence type="ECO:0000256" key="2">
    <source>
        <dbReference type="ARBA" id="ARBA00022723"/>
    </source>
</evidence>
<dbReference type="PANTHER" id="PTHR31845">
    <property type="entry name" value="FINGER DOMAIN PROTEIN, PUTATIVE-RELATED"/>
    <property type="match status" value="1"/>
</dbReference>
<dbReference type="GO" id="GO:0005634">
    <property type="term" value="C:nucleus"/>
    <property type="evidence" value="ECO:0007669"/>
    <property type="project" value="UniProtKB-SubCell"/>
</dbReference>
<keyword evidence="2" id="KW-0479">Metal-binding</keyword>
<dbReference type="OrthoDB" id="2595934at2759"/>
<keyword evidence="3" id="KW-0805">Transcription regulation</keyword>
<evidence type="ECO:0000259" key="8">
    <source>
        <dbReference type="PROSITE" id="PS50048"/>
    </source>
</evidence>
<evidence type="ECO:0000256" key="6">
    <source>
        <dbReference type="ARBA" id="ARBA00023242"/>
    </source>
</evidence>
<dbReference type="SUPFAM" id="SSF57701">
    <property type="entry name" value="Zn2/Cys6 DNA-binding domain"/>
    <property type="match status" value="1"/>
</dbReference>
<sequence>MKRLRETNSSSNVSRNTKRAKSVQACANCKKNKTRCEILDVQVQQPIRCHRCRVLEVECSYQDMDRGVFESHLTVKEKSRNPTPETITEIAPGYASTSAPANAPGSSNASMPEDVYPNKPHQLWDFIRDPKDSLDWSAPLQAMGQLMKQASTSSDPYPPPPPPVFNDSLDNILSPDQIHFLINTFERDYLPWLNYTPIHDTHRPILDLIYCTITSRHLDESTCAVVAPRLNSLTADKISKIIFQPRPSEKLEAIQSLIILSLWSPLFDPSEDGYDGRLLVASAVSMAHDMHLDDAPQQAITLKQKSARGEHVLDKDMADAMNNSRLWFLLTNVESLVCLGSGRNPLSKRNASYLVLLPLSPHLDLDDIISGRDLRQRLLAEVFDIVEAGFAIRFQSLSEKDINAWYAGFTHVLSNLARVTRVILPLSVVSKSEQFYYKFLNIIVRSCRLLILYQAAITVRQYFLSQRKPSKGGKEKEDDDENDNTQFWFRQVRPHGLNVLIIWGRESMMLSESILVTLLELDIDKLGAVPDYMFNMIAFAASYIIGCRILVLRSFGFEIPGSGEKLMKMCIERLERACQGCGGGGVPMARKAAVLIKEMQEKWEARLMAFYETRSRAQVEGNENAPTTAAATMDSRRALAVSQSFQSQPPASHMNPHTPSSSSSPSSPSPFPQPALLPFLGSSSPSSSSSTYTPPLAHVPAQSSSGIPSSSATIPSFLDLPDHYFDQGSLFGFTNNPGAGTGHTGVEMESRTSSDFGAGTGAGNPNWGTNMNTSSGLPGVGARGSGAAAAAAGVDGGWFDPGLVIDAEFWNDLFSDSLIFPNMNQGVGVGVG</sequence>
<evidence type="ECO:0000256" key="7">
    <source>
        <dbReference type="SAM" id="MobiDB-lite"/>
    </source>
</evidence>
<dbReference type="CDD" id="cd00067">
    <property type="entry name" value="GAL4"/>
    <property type="match status" value="1"/>
</dbReference>
<evidence type="ECO:0000256" key="5">
    <source>
        <dbReference type="ARBA" id="ARBA00023163"/>
    </source>
</evidence>
<accession>A0A8H5I0V6</accession>
<dbReference type="InterPro" id="IPR001138">
    <property type="entry name" value="Zn2Cys6_DnaBD"/>
</dbReference>
<keyword evidence="10" id="KW-1185">Reference proteome</keyword>
<dbReference type="Pfam" id="PF04082">
    <property type="entry name" value="Fungal_trans"/>
    <property type="match status" value="1"/>
</dbReference>
<comment type="subcellular location">
    <subcellularLocation>
        <location evidence="1">Nucleus</location>
    </subcellularLocation>
</comment>
<keyword evidence="4" id="KW-0238">DNA-binding</keyword>
<evidence type="ECO:0000313" key="10">
    <source>
        <dbReference type="Proteomes" id="UP000518752"/>
    </source>
</evidence>
<evidence type="ECO:0000313" key="9">
    <source>
        <dbReference type="EMBL" id="KAF5393010.1"/>
    </source>
</evidence>
<dbReference type="GO" id="GO:0000976">
    <property type="term" value="F:transcription cis-regulatory region binding"/>
    <property type="evidence" value="ECO:0007669"/>
    <property type="project" value="TreeGrafter"/>
</dbReference>
<keyword evidence="5" id="KW-0804">Transcription</keyword>
<feature type="domain" description="Zn(2)-C6 fungal-type" evidence="8">
    <location>
        <begin position="25"/>
        <end position="61"/>
    </location>
</feature>
<dbReference type="Proteomes" id="UP000518752">
    <property type="component" value="Unassembled WGS sequence"/>
</dbReference>
<dbReference type="EMBL" id="JAACJN010000003">
    <property type="protein sequence ID" value="KAF5393010.1"/>
    <property type="molecule type" value="Genomic_DNA"/>
</dbReference>
<dbReference type="InterPro" id="IPR051089">
    <property type="entry name" value="prtT"/>
</dbReference>
<comment type="caution">
    <text evidence="9">The sequence shown here is derived from an EMBL/GenBank/DDBJ whole genome shotgun (WGS) entry which is preliminary data.</text>
</comment>
<dbReference type="PANTHER" id="PTHR31845:SF17">
    <property type="entry name" value="ZN(II)2CYS6 TRANSCRIPTION FACTOR (EUROFUNG)"/>
    <property type="match status" value="1"/>
</dbReference>
<evidence type="ECO:0000256" key="1">
    <source>
        <dbReference type="ARBA" id="ARBA00004123"/>
    </source>
</evidence>
<dbReference type="Gene3D" id="4.10.240.10">
    <property type="entry name" value="Zn(2)-C6 fungal-type DNA-binding domain"/>
    <property type="match status" value="1"/>
</dbReference>
<dbReference type="GO" id="GO:0000981">
    <property type="term" value="F:DNA-binding transcription factor activity, RNA polymerase II-specific"/>
    <property type="evidence" value="ECO:0007669"/>
    <property type="project" value="InterPro"/>
</dbReference>
<evidence type="ECO:0000256" key="4">
    <source>
        <dbReference type="ARBA" id="ARBA00023125"/>
    </source>
</evidence>
<gene>
    <name evidence="9" type="ORF">D9757_001127</name>
</gene>
<dbReference type="Pfam" id="PF00172">
    <property type="entry name" value="Zn_clus"/>
    <property type="match status" value="1"/>
</dbReference>
<protein>
    <recommendedName>
        <fullName evidence="8">Zn(2)-C6 fungal-type domain-containing protein</fullName>
    </recommendedName>
</protein>
<dbReference type="InterPro" id="IPR007219">
    <property type="entry name" value="XnlR_reg_dom"/>
</dbReference>
<reference evidence="9 10" key="1">
    <citation type="journal article" date="2020" name="ISME J.">
        <title>Uncovering the hidden diversity of litter-decomposition mechanisms in mushroom-forming fungi.</title>
        <authorList>
            <person name="Floudas D."/>
            <person name="Bentzer J."/>
            <person name="Ahren D."/>
            <person name="Johansson T."/>
            <person name="Persson P."/>
            <person name="Tunlid A."/>
        </authorList>
    </citation>
    <scope>NUCLEOTIDE SEQUENCE [LARGE SCALE GENOMIC DNA]</scope>
    <source>
        <strain evidence="9 10">CBS 406.79</strain>
    </source>
</reference>
<dbReference type="CDD" id="cd12148">
    <property type="entry name" value="fungal_TF_MHR"/>
    <property type="match status" value="1"/>
</dbReference>
<feature type="region of interest" description="Disordered" evidence="7">
    <location>
        <begin position="636"/>
        <end position="710"/>
    </location>
</feature>
<evidence type="ECO:0000256" key="3">
    <source>
        <dbReference type="ARBA" id="ARBA00023015"/>
    </source>
</evidence>
<proteinExistence type="predicted"/>
<dbReference type="InterPro" id="IPR036864">
    <property type="entry name" value="Zn2-C6_fun-type_DNA-bd_sf"/>
</dbReference>
<keyword evidence="6" id="KW-0539">Nucleus</keyword>
<dbReference type="PROSITE" id="PS00463">
    <property type="entry name" value="ZN2_CY6_FUNGAL_1"/>
    <property type="match status" value="1"/>
</dbReference>
<organism evidence="9 10">
    <name type="scientific">Collybiopsis confluens</name>
    <dbReference type="NCBI Taxonomy" id="2823264"/>
    <lineage>
        <taxon>Eukaryota</taxon>
        <taxon>Fungi</taxon>
        <taxon>Dikarya</taxon>
        <taxon>Basidiomycota</taxon>
        <taxon>Agaricomycotina</taxon>
        <taxon>Agaricomycetes</taxon>
        <taxon>Agaricomycetidae</taxon>
        <taxon>Agaricales</taxon>
        <taxon>Marasmiineae</taxon>
        <taxon>Omphalotaceae</taxon>
        <taxon>Collybiopsis</taxon>
    </lineage>
</organism>
<dbReference type="AlphaFoldDB" id="A0A8H5I0V6"/>
<dbReference type="GO" id="GO:0008270">
    <property type="term" value="F:zinc ion binding"/>
    <property type="evidence" value="ECO:0007669"/>
    <property type="project" value="InterPro"/>
</dbReference>